<protein>
    <submittedName>
        <fullName evidence="2">Uncharacterized protein</fullName>
    </submittedName>
</protein>
<name>A0ABT6V003_9GAMM</name>
<proteinExistence type="predicted"/>
<dbReference type="EMBL" id="JASCQP010000026">
    <property type="protein sequence ID" value="MDI5891557.1"/>
    <property type="molecule type" value="Genomic_DNA"/>
</dbReference>
<reference evidence="2 3" key="1">
    <citation type="submission" date="2023-04" db="EMBL/GenBank/DDBJ databases">
        <title>Halomonas strains isolated from rhizosphere soil.</title>
        <authorList>
            <person name="Xu L."/>
            <person name="Sun J.-Q."/>
        </authorList>
    </citation>
    <scope>NUCLEOTIDE SEQUENCE [LARGE SCALE GENOMIC DNA]</scope>
    <source>
        <strain evidence="2 3">LR5S20</strain>
    </source>
</reference>
<dbReference type="RefSeq" id="WP_282735505.1">
    <property type="nucleotide sequence ID" value="NZ_JASCQP010000026.1"/>
</dbReference>
<dbReference type="Proteomes" id="UP001225957">
    <property type="component" value="Unassembled WGS sequence"/>
</dbReference>
<evidence type="ECO:0000313" key="3">
    <source>
        <dbReference type="Proteomes" id="UP001225957"/>
    </source>
</evidence>
<organism evidence="2 3">
    <name type="scientific">Halomonas rhizosphaerae</name>
    <dbReference type="NCBI Taxonomy" id="3043296"/>
    <lineage>
        <taxon>Bacteria</taxon>
        <taxon>Pseudomonadati</taxon>
        <taxon>Pseudomonadota</taxon>
        <taxon>Gammaproteobacteria</taxon>
        <taxon>Oceanospirillales</taxon>
        <taxon>Halomonadaceae</taxon>
        <taxon>Halomonas</taxon>
    </lineage>
</organism>
<keyword evidence="3" id="KW-1185">Reference proteome</keyword>
<evidence type="ECO:0000313" key="2">
    <source>
        <dbReference type="EMBL" id="MDI5891557.1"/>
    </source>
</evidence>
<sequence>MSSSIQHTIPTPPTFETFTRLPGREPGEQQHGYPFRPQRLPEAPLETIPEEELDEPTKRAAEGGDDLMSQDINAVDFNPLL</sequence>
<comment type="caution">
    <text evidence="2">The sequence shown here is derived from an EMBL/GenBank/DDBJ whole genome shotgun (WGS) entry which is preliminary data.</text>
</comment>
<gene>
    <name evidence="2" type="ORF">QLQ83_10650</name>
</gene>
<feature type="region of interest" description="Disordered" evidence="1">
    <location>
        <begin position="1"/>
        <end position="81"/>
    </location>
</feature>
<accession>A0ABT6V003</accession>
<evidence type="ECO:0000256" key="1">
    <source>
        <dbReference type="SAM" id="MobiDB-lite"/>
    </source>
</evidence>